<evidence type="ECO:0000313" key="1">
    <source>
        <dbReference type="EMBL" id="GFN91651.1"/>
    </source>
</evidence>
<evidence type="ECO:0000313" key="2">
    <source>
        <dbReference type="Proteomes" id="UP000735302"/>
    </source>
</evidence>
<keyword evidence="2" id="KW-1185">Reference proteome</keyword>
<accession>A0AAV3Z8T2</accession>
<organism evidence="1 2">
    <name type="scientific">Plakobranchus ocellatus</name>
    <dbReference type="NCBI Taxonomy" id="259542"/>
    <lineage>
        <taxon>Eukaryota</taxon>
        <taxon>Metazoa</taxon>
        <taxon>Spiralia</taxon>
        <taxon>Lophotrochozoa</taxon>
        <taxon>Mollusca</taxon>
        <taxon>Gastropoda</taxon>
        <taxon>Heterobranchia</taxon>
        <taxon>Euthyneura</taxon>
        <taxon>Panpulmonata</taxon>
        <taxon>Sacoglossa</taxon>
        <taxon>Placobranchoidea</taxon>
        <taxon>Plakobranchidae</taxon>
        <taxon>Plakobranchus</taxon>
    </lineage>
</organism>
<protein>
    <submittedName>
        <fullName evidence="1">Uncharacterized protein</fullName>
    </submittedName>
</protein>
<dbReference type="EMBL" id="BLXT01002155">
    <property type="protein sequence ID" value="GFN91651.1"/>
    <property type="molecule type" value="Genomic_DNA"/>
</dbReference>
<reference evidence="1 2" key="1">
    <citation type="journal article" date="2021" name="Elife">
        <title>Chloroplast acquisition without the gene transfer in kleptoplastic sea slugs, Plakobranchus ocellatus.</title>
        <authorList>
            <person name="Maeda T."/>
            <person name="Takahashi S."/>
            <person name="Yoshida T."/>
            <person name="Shimamura S."/>
            <person name="Takaki Y."/>
            <person name="Nagai Y."/>
            <person name="Toyoda A."/>
            <person name="Suzuki Y."/>
            <person name="Arimoto A."/>
            <person name="Ishii H."/>
            <person name="Satoh N."/>
            <person name="Nishiyama T."/>
            <person name="Hasebe M."/>
            <person name="Maruyama T."/>
            <person name="Minagawa J."/>
            <person name="Obokata J."/>
            <person name="Shigenobu S."/>
        </authorList>
    </citation>
    <scope>NUCLEOTIDE SEQUENCE [LARGE SCALE GENOMIC DNA]</scope>
</reference>
<dbReference type="AlphaFoldDB" id="A0AAV3Z8T2"/>
<sequence length="98" mass="10441">MYGFVVSPGLVRVLCEELGDQNKARILIRRGPKSLGVSGSVASESALIPAGTLLLRVRAPSSSFWPDGGPESLRSPCCGLAIYKTNNQQAKRLISTIL</sequence>
<dbReference type="Proteomes" id="UP000735302">
    <property type="component" value="Unassembled WGS sequence"/>
</dbReference>
<gene>
    <name evidence="1" type="ORF">PoB_001815700</name>
</gene>
<name>A0AAV3Z8T2_9GAST</name>
<comment type="caution">
    <text evidence="1">The sequence shown here is derived from an EMBL/GenBank/DDBJ whole genome shotgun (WGS) entry which is preliminary data.</text>
</comment>
<proteinExistence type="predicted"/>